<dbReference type="AlphaFoldDB" id="A0A3Q0ILQ9"/>
<feature type="compositionally biased region" description="Low complexity" evidence="1">
    <location>
        <begin position="1"/>
        <end position="11"/>
    </location>
</feature>
<evidence type="ECO:0000313" key="3">
    <source>
        <dbReference type="Proteomes" id="UP000079169"/>
    </source>
</evidence>
<protein>
    <submittedName>
        <fullName evidence="4">Uncharacterized protein LOC103506081</fullName>
    </submittedName>
</protein>
<keyword evidence="3" id="KW-1185">Reference proteome</keyword>
<dbReference type="Proteomes" id="UP000079169">
    <property type="component" value="Unplaced"/>
</dbReference>
<feature type="compositionally biased region" description="Polar residues" evidence="1">
    <location>
        <begin position="474"/>
        <end position="493"/>
    </location>
</feature>
<feature type="domain" description="GAF" evidence="2">
    <location>
        <begin position="271"/>
        <end position="583"/>
    </location>
</feature>
<feature type="compositionally biased region" description="Polar residues" evidence="1">
    <location>
        <begin position="501"/>
        <end position="555"/>
    </location>
</feature>
<gene>
    <name evidence="4" type="primary">LOC103506081</name>
</gene>
<dbReference type="SUPFAM" id="SSF55781">
    <property type="entry name" value="GAF domain-like"/>
    <property type="match status" value="2"/>
</dbReference>
<feature type="compositionally biased region" description="Basic and acidic residues" evidence="1">
    <location>
        <begin position="316"/>
        <end position="331"/>
    </location>
</feature>
<dbReference type="Pfam" id="PF01590">
    <property type="entry name" value="GAF"/>
    <property type="match status" value="2"/>
</dbReference>
<dbReference type="PaxDb" id="121845-A0A3Q0ILQ9"/>
<feature type="domain" description="GAF" evidence="2">
    <location>
        <begin position="103"/>
        <end position="250"/>
    </location>
</feature>
<dbReference type="KEGG" id="dci:103506081"/>
<feature type="region of interest" description="Disordered" evidence="1">
    <location>
        <begin position="465"/>
        <end position="555"/>
    </location>
</feature>
<evidence type="ECO:0000256" key="1">
    <source>
        <dbReference type="SAM" id="MobiDB-lite"/>
    </source>
</evidence>
<accession>A0A3Q0ILQ9</accession>
<sequence>MSSISSMSTDSGVETQTSSSSSDWKCGDGASFELVDEMVMSEVEEVSGGQLTPYEASCPSTLSPRAVTILPISPQAPPESIHFQVSYSTIQPSQPWVYDCNQRPELVLSLLASSLASVMHASYVNLYAYDPWHYVLEESILFRVLSREVKRWNIREKNCFANLAVKKRRAMIFDVVPTEDCPEGLGVEVENVSSLLCIPILEPDNTLHGLIELGRPNTQAWTNGELNLATILAQWHSISRYHSKAQEGNFLQEQIHNHVKNLLDEYYRQENFEATVEQTLNFVKYLTLAEQASFVAVKYGNILVHYKHTARDPNRYVKTDVRRSRIPEDSRSSVYGSSRSRQSVSEQGSLGSVSENCKSPTSLINDCDDSRVFECENGDDSGERCDNLREHGEEEVEDIVDYVRKEKKCVRINDMSECGAEYLKPLTENLDAEHLVIQNLLCVPIFSENSSVLGIINIYNKKSFGAPSQDDQSEVTSQENGFPSQKGSTFQIDQDSKTNSEDNQSPKSASQDMESSKTASQDMESSKTNSQDKQSSKTNSQENPGLNSKQSSGFTSQDETLVRIIADYFVLILSHHLMKYDLCRLTVQYDLGYRILQLTPPRDIITCARHTSYPRRSDETKTPPRNSKVPSSDSEVSIDTPWRSFERGLPPDFYSYSWHPGPAEMNALPAYVYLMMQQTYGASRLFDRDASERFVSLVHAFHHENPFHNFLQV</sequence>
<dbReference type="SMART" id="SM00065">
    <property type="entry name" value="GAF"/>
    <property type="match status" value="2"/>
</dbReference>
<dbReference type="Gene3D" id="3.30.450.40">
    <property type="match status" value="2"/>
</dbReference>
<feature type="region of interest" description="Disordered" evidence="1">
    <location>
        <begin position="609"/>
        <end position="638"/>
    </location>
</feature>
<dbReference type="GeneID" id="103506081"/>
<dbReference type="InterPro" id="IPR029016">
    <property type="entry name" value="GAF-like_dom_sf"/>
</dbReference>
<feature type="region of interest" description="Disordered" evidence="1">
    <location>
        <begin position="1"/>
        <end position="25"/>
    </location>
</feature>
<evidence type="ECO:0000313" key="4">
    <source>
        <dbReference type="RefSeq" id="XP_026677137.1"/>
    </source>
</evidence>
<proteinExistence type="predicted"/>
<feature type="compositionally biased region" description="Low complexity" evidence="1">
    <location>
        <begin position="332"/>
        <end position="349"/>
    </location>
</feature>
<name>A0A3Q0ILQ9_DIACI</name>
<organism evidence="3 4">
    <name type="scientific">Diaphorina citri</name>
    <name type="common">Asian citrus psyllid</name>
    <dbReference type="NCBI Taxonomy" id="121845"/>
    <lineage>
        <taxon>Eukaryota</taxon>
        <taxon>Metazoa</taxon>
        <taxon>Ecdysozoa</taxon>
        <taxon>Arthropoda</taxon>
        <taxon>Hexapoda</taxon>
        <taxon>Insecta</taxon>
        <taxon>Pterygota</taxon>
        <taxon>Neoptera</taxon>
        <taxon>Paraneoptera</taxon>
        <taxon>Hemiptera</taxon>
        <taxon>Sternorrhyncha</taxon>
        <taxon>Psylloidea</taxon>
        <taxon>Psyllidae</taxon>
        <taxon>Diaphorininae</taxon>
        <taxon>Diaphorina</taxon>
    </lineage>
</organism>
<reference evidence="4" key="1">
    <citation type="submission" date="2025-08" db="UniProtKB">
        <authorList>
            <consortium name="RefSeq"/>
        </authorList>
    </citation>
    <scope>IDENTIFICATION</scope>
</reference>
<evidence type="ECO:0000259" key="2">
    <source>
        <dbReference type="SMART" id="SM00065"/>
    </source>
</evidence>
<dbReference type="InterPro" id="IPR003018">
    <property type="entry name" value="GAF"/>
</dbReference>
<feature type="compositionally biased region" description="Polar residues" evidence="1">
    <location>
        <begin position="623"/>
        <end position="637"/>
    </location>
</feature>
<dbReference type="RefSeq" id="XP_026677137.1">
    <property type="nucleotide sequence ID" value="XM_026821336.1"/>
</dbReference>
<feature type="region of interest" description="Disordered" evidence="1">
    <location>
        <begin position="316"/>
        <end position="357"/>
    </location>
</feature>